<comment type="subcellular location">
    <subcellularLocation>
        <location evidence="1 6">Bacterial flagellum basal body</location>
    </subcellularLocation>
</comment>
<keyword evidence="4 6" id="KW-0975">Bacterial flagellum</keyword>
<dbReference type="PANTHER" id="PTHR30435">
    <property type="entry name" value="FLAGELLAR PROTEIN"/>
    <property type="match status" value="1"/>
</dbReference>
<dbReference type="PROSITE" id="PS00588">
    <property type="entry name" value="FLAGELLA_BB_ROD"/>
    <property type="match status" value="1"/>
</dbReference>
<dbReference type="NCBIfam" id="TIGR01395">
    <property type="entry name" value="FlgC"/>
    <property type="match status" value="1"/>
</dbReference>
<evidence type="ECO:0000256" key="5">
    <source>
        <dbReference type="ARBA" id="ARBA00025933"/>
    </source>
</evidence>
<evidence type="ECO:0000256" key="6">
    <source>
        <dbReference type="RuleBase" id="RU362062"/>
    </source>
</evidence>
<evidence type="ECO:0000256" key="1">
    <source>
        <dbReference type="ARBA" id="ARBA00004117"/>
    </source>
</evidence>
<gene>
    <name evidence="9" type="ORF">KKC1_20600</name>
</gene>
<dbReference type="OrthoDB" id="9794148at2"/>
<keyword evidence="9" id="KW-0966">Cell projection</keyword>
<keyword evidence="9" id="KW-0282">Flagellum</keyword>
<keyword evidence="9" id="KW-0969">Cilium</keyword>
<sequence>MRIFQSMAISASGLTAERLRMDIISSNIANINTTRTEEGGPYRRKLPVFAEKLDKSIQSGNNRFRGRGVKVVEIAEDQSPPRLVYDPGHPDANEEGYVAMPNINIITEMVDMITATRAYEANVTALNAAKSMALKALEIGRG</sequence>
<feature type="domain" description="Flagellar basal-body/hook protein C-terminal" evidence="8">
    <location>
        <begin position="95"/>
        <end position="138"/>
    </location>
</feature>
<evidence type="ECO:0000259" key="8">
    <source>
        <dbReference type="Pfam" id="PF06429"/>
    </source>
</evidence>
<dbReference type="Proteomes" id="UP000197032">
    <property type="component" value="Unassembled WGS sequence"/>
</dbReference>
<evidence type="ECO:0000256" key="2">
    <source>
        <dbReference type="ARBA" id="ARBA00009677"/>
    </source>
</evidence>
<organism evidence="9 10">
    <name type="scientific">Calderihabitans maritimus</name>
    <dbReference type="NCBI Taxonomy" id="1246530"/>
    <lineage>
        <taxon>Bacteria</taxon>
        <taxon>Bacillati</taxon>
        <taxon>Bacillota</taxon>
        <taxon>Clostridia</taxon>
        <taxon>Neomoorellales</taxon>
        <taxon>Calderihabitantaceae</taxon>
        <taxon>Calderihabitans</taxon>
    </lineage>
</organism>
<dbReference type="RefSeq" id="WP_088554163.1">
    <property type="nucleotide sequence ID" value="NZ_BDGJ01000111.1"/>
</dbReference>
<comment type="subunit">
    <text evidence="5 6">The basal body constitutes a major portion of the flagellar organelle and consists of four rings (L,P,S, and M) mounted on a central rod. The rod consists of about 26 subunits of FlgG in the distal portion, and FlgB, FlgC and FlgF are thought to build up the proximal portion of the rod with about 6 subunits each.</text>
</comment>
<dbReference type="Pfam" id="PF06429">
    <property type="entry name" value="Flg_bbr_C"/>
    <property type="match status" value="1"/>
</dbReference>
<name>A0A1Z5HTR1_9FIRM</name>
<keyword evidence="10" id="KW-1185">Reference proteome</keyword>
<dbReference type="GO" id="GO:0071978">
    <property type="term" value="P:bacterial-type flagellum-dependent swarming motility"/>
    <property type="evidence" value="ECO:0007669"/>
    <property type="project" value="TreeGrafter"/>
</dbReference>
<feature type="domain" description="Flagellar basal body rod protein N-terminal" evidence="7">
    <location>
        <begin position="9"/>
        <end position="35"/>
    </location>
</feature>
<evidence type="ECO:0000259" key="7">
    <source>
        <dbReference type="Pfam" id="PF00460"/>
    </source>
</evidence>
<dbReference type="GO" id="GO:0030694">
    <property type="term" value="C:bacterial-type flagellum basal body, rod"/>
    <property type="evidence" value="ECO:0007669"/>
    <property type="project" value="UniProtKB-UniRule"/>
</dbReference>
<dbReference type="InterPro" id="IPR010930">
    <property type="entry name" value="Flg_bb/hook_C_dom"/>
</dbReference>
<dbReference type="InterPro" id="IPR001444">
    <property type="entry name" value="Flag_bb_rod_N"/>
</dbReference>
<dbReference type="InterPro" id="IPR019776">
    <property type="entry name" value="Flagellar_basal_body_rod_CS"/>
</dbReference>
<comment type="caution">
    <text evidence="9">The sequence shown here is derived from an EMBL/GenBank/DDBJ whole genome shotgun (WGS) entry which is preliminary data.</text>
</comment>
<evidence type="ECO:0000313" key="10">
    <source>
        <dbReference type="Proteomes" id="UP000197032"/>
    </source>
</evidence>
<dbReference type="EMBL" id="BDGJ01000111">
    <property type="protein sequence ID" value="GAW92914.1"/>
    <property type="molecule type" value="Genomic_DNA"/>
</dbReference>
<accession>A0A1Z5HTR1</accession>
<dbReference type="Pfam" id="PF00460">
    <property type="entry name" value="Flg_bb_rod"/>
    <property type="match status" value="1"/>
</dbReference>
<evidence type="ECO:0000256" key="4">
    <source>
        <dbReference type="ARBA" id="ARBA00023143"/>
    </source>
</evidence>
<evidence type="ECO:0000313" key="9">
    <source>
        <dbReference type="EMBL" id="GAW92914.1"/>
    </source>
</evidence>
<dbReference type="InterPro" id="IPR006299">
    <property type="entry name" value="FlgC"/>
</dbReference>
<proteinExistence type="inferred from homology"/>
<dbReference type="PANTHER" id="PTHR30435:SF2">
    <property type="entry name" value="FLAGELLAR BASAL-BODY ROD PROTEIN FLGC"/>
    <property type="match status" value="1"/>
</dbReference>
<evidence type="ECO:0000256" key="3">
    <source>
        <dbReference type="ARBA" id="ARBA00017941"/>
    </source>
</evidence>
<protein>
    <recommendedName>
        <fullName evidence="3 6">Flagellar basal-body rod protein FlgC</fullName>
    </recommendedName>
</protein>
<dbReference type="AlphaFoldDB" id="A0A1Z5HTR1"/>
<reference evidence="10" key="1">
    <citation type="journal article" date="2017" name="Appl. Environ. Microbiol.">
        <title>Genomic Analysis of Calderihabitans maritimus KKC1, a Thermophilic, Hydrogenogenic, Carboxydotrophic Bacterium Isolated from Marine Sediment.</title>
        <authorList>
            <person name="Omae K."/>
            <person name="Yoneda Y."/>
            <person name="Fukuyama Y."/>
            <person name="Yoshida T."/>
            <person name="Sako Y."/>
        </authorList>
    </citation>
    <scope>NUCLEOTIDE SEQUENCE [LARGE SCALE GENOMIC DNA]</scope>
    <source>
        <strain evidence="10">KKC1</strain>
    </source>
</reference>
<comment type="similarity">
    <text evidence="2">Belongs to the flagella basal body rod proteins family.</text>
</comment>